<reference evidence="2" key="1">
    <citation type="submission" date="2021-01" db="EMBL/GenBank/DDBJ databases">
        <title>Description of Breznakiella homolactica.</title>
        <authorList>
            <person name="Song Y."/>
            <person name="Brune A."/>
        </authorList>
    </citation>
    <scope>NUCLEOTIDE SEQUENCE</scope>
    <source>
        <strain evidence="2">RmG30</strain>
    </source>
</reference>
<organism evidence="2 3">
    <name type="scientific">Breznakiella homolactica</name>
    <dbReference type="NCBI Taxonomy" id="2798577"/>
    <lineage>
        <taxon>Bacteria</taxon>
        <taxon>Pseudomonadati</taxon>
        <taxon>Spirochaetota</taxon>
        <taxon>Spirochaetia</taxon>
        <taxon>Spirochaetales</taxon>
        <taxon>Breznakiellaceae</taxon>
        <taxon>Breznakiella</taxon>
    </lineage>
</organism>
<dbReference type="Gene3D" id="3.60.15.10">
    <property type="entry name" value="Ribonuclease Z/Hydroxyacylglutathione hydrolase-like"/>
    <property type="match status" value="1"/>
</dbReference>
<feature type="chain" id="PRO_5031259783" evidence="1">
    <location>
        <begin position="26"/>
        <end position="262"/>
    </location>
</feature>
<evidence type="ECO:0000313" key="2">
    <source>
        <dbReference type="EMBL" id="QQO09151.1"/>
    </source>
</evidence>
<dbReference type="PROSITE" id="PS51257">
    <property type="entry name" value="PROKAR_LIPOPROTEIN"/>
    <property type="match status" value="1"/>
</dbReference>
<dbReference type="SUPFAM" id="SSF56281">
    <property type="entry name" value="Metallo-hydrolase/oxidoreductase"/>
    <property type="match status" value="1"/>
</dbReference>
<dbReference type="InterPro" id="IPR036866">
    <property type="entry name" value="RibonucZ/Hydroxyglut_hydro"/>
</dbReference>
<keyword evidence="3" id="KW-1185">Reference proteome</keyword>
<keyword evidence="1" id="KW-0732">Signal</keyword>
<evidence type="ECO:0000256" key="1">
    <source>
        <dbReference type="SAM" id="SignalP"/>
    </source>
</evidence>
<accession>A0A7T7XML5</accession>
<protein>
    <submittedName>
        <fullName evidence="2">MBL fold metallo-hydrolase</fullName>
    </submittedName>
</protein>
<dbReference type="AlphaFoldDB" id="A0A7T7XML5"/>
<gene>
    <name evidence="2" type="ORF">JFL75_19830</name>
</gene>
<dbReference type="EMBL" id="CP067089">
    <property type="protein sequence ID" value="QQO09151.1"/>
    <property type="molecule type" value="Genomic_DNA"/>
</dbReference>
<feature type="signal peptide" evidence="1">
    <location>
        <begin position="1"/>
        <end position="25"/>
    </location>
</feature>
<sequence length="262" mass="28570">MKNKGILVLGFFSLGVLLMASCATANENVATRKTGDVKVHTYSADGANAVVVEHNRLVIIDSFGGSEADSGFKAFVDSLNKPVDRIFISHTDDHHWINIDKLFPNTDLYSAEAAAIKATPQGTSLPVKSLPAGSIDIDGVQYEFVTYSDLGSWVIKLPAQKIAMVHHLGYAEFHVPLPPLDTRLDILKGLQKEGYTWFIGGHGTPMEAGRFISEVEGYNNFVKTTVAAYETPAEAKEAIAARYPSWGGAYLLDVFLPLFYTN</sequence>
<proteinExistence type="predicted"/>
<dbReference type="RefSeq" id="WP_215626456.1">
    <property type="nucleotide sequence ID" value="NZ_CP067089.2"/>
</dbReference>
<name>A0A7T7XML5_9SPIR</name>
<evidence type="ECO:0000313" key="3">
    <source>
        <dbReference type="Proteomes" id="UP000595917"/>
    </source>
</evidence>
<dbReference type="KEGG" id="bhc:JFL75_19830"/>
<dbReference type="Proteomes" id="UP000595917">
    <property type="component" value="Chromosome"/>
</dbReference>